<feature type="repeat" description="TPR" evidence="1">
    <location>
        <begin position="333"/>
        <end position="366"/>
    </location>
</feature>
<dbReference type="PROSITE" id="PS50005">
    <property type="entry name" value="TPR"/>
    <property type="match status" value="4"/>
</dbReference>
<gene>
    <name evidence="2" type="ORF">DRP53_08290</name>
</gene>
<dbReference type="Gene3D" id="1.25.40.10">
    <property type="entry name" value="Tetratricopeptide repeat domain"/>
    <property type="match status" value="2"/>
</dbReference>
<dbReference type="SMART" id="SM00028">
    <property type="entry name" value="TPR"/>
    <property type="match status" value="10"/>
</dbReference>
<feature type="non-terminal residue" evidence="2">
    <location>
        <position position="1"/>
    </location>
</feature>
<feature type="repeat" description="TPR" evidence="1">
    <location>
        <begin position="373"/>
        <end position="406"/>
    </location>
</feature>
<evidence type="ECO:0000313" key="2">
    <source>
        <dbReference type="EMBL" id="RKX69393.1"/>
    </source>
</evidence>
<comment type="caution">
    <text evidence="2">The sequence shown here is derived from an EMBL/GenBank/DDBJ whole genome shotgun (WGS) entry which is preliminary data.</text>
</comment>
<dbReference type="Pfam" id="PF13424">
    <property type="entry name" value="TPR_12"/>
    <property type="match status" value="4"/>
</dbReference>
<accession>A0A660SFI1</accession>
<feature type="repeat" description="TPR" evidence="1">
    <location>
        <begin position="493"/>
        <end position="526"/>
    </location>
</feature>
<name>A0A660SFI1_UNCW3</name>
<organism evidence="2 3">
    <name type="scientific">candidate division WOR-3 bacterium</name>
    <dbReference type="NCBI Taxonomy" id="2052148"/>
    <lineage>
        <taxon>Bacteria</taxon>
        <taxon>Bacteria division WOR-3</taxon>
    </lineage>
</organism>
<proteinExistence type="predicted"/>
<dbReference type="AlphaFoldDB" id="A0A660SFI1"/>
<evidence type="ECO:0000256" key="1">
    <source>
        <dbReference type="PROSITE-ProRule" id="PRU00339"/>
    </source>
</evidence>
<reference evidence="2 3" key="1">
    <citation type="submission" date="2018-06" db="EMBL/GenBank/DDBJ databases">
        <title>Extensive metabolic versatility and redundancy in microbially diverse, dynamic hydrothermal sediments.</title>
        <authorList>
            <person name="Dombrowski N."/>
            <person name="Teske A."/>
            <person name="Baker B.J."/>
        </authorList>
    </citation>
    <scope>NUCLEOTIDE SEQUENCE [LARGE SCALE GENOMIC DNA]</scope>
    <source>
        <strain evidence="2">B36_G15</strain>
    </source>
</reference>
<dbReference type="SUPFAM" id="SSF48452">
    <property type="entry name" value="TPR-like"/>
    <property type="match status" value="3"/>
</dbReference>
<feature type="repeat" description="TPR" evidence="1">
    <location>
        <begin position="453"/>
        <end position="486"/>
    </location>
</feature>
<dbReference type="InterPro" id="IPR019734">
    <property type="entry name" value="TPR_rpt"/>
</dbReference>
<dbReference type="Proteomes" id="UP000268469">
    <property type="component" value="Unassembled WGS sequence"/>
</dbReference>
<dbReference type="PANTHER" id="PTHR10098">
    <property type="entry name" value="RAPSYN-RELATED"/>
    <property type="match status" value="1"/>
</dbReference>
<protein>
    <submittedName>
        <fullName evidence="2">Uncharacterized protein</fullName>
    </submittedName>
</protein>
<keyword evidence="1" id="KW-0802">TPR repeat</keyword>
<sequence>HSEPVPILFVLISRIEKETEPWEIKERLRQKLGARYLEITLAPLDYDASLRLAENLLRISMIPERLRDRILTRAEGNPLFLEEMLRSLIDSGVLVYESGAWHSTSTISDIEIPDTVQAIILARFDRLRPELKALLQSAAVIGRNFYETILACIAGLDTLMLSLNLATLEEYEYIRRVSSPGDADFDPRKGIAYEFRHPLIPEVIYHTIFKKRRRELHHKVGRCIEEHFSERIMDFCDLLARQYYSAGDYKKAFEYSIKSARKAKEFYQNRTAIGFYDMAIECAVLLEDTRTMVECMKEKAGVLRLVGESEKALKDVDGAIRLSKELKDKKLIADCILQKGRIYSSLSRYEEALKAVAEALKLYEELNDRKGMADCILNIGTTEGRLGNYSRALQCFNRSMKISKEIGDRRGVVRCLHNIGIVQNRLGNYIEALKYYDYSLKIFEEIGDREGEAINLSNIGVLEFQLGNYTSALDYLNRSLRIRREIGNRYGEAISLQNIGAVQGKIGNYASALDYLQRSLRIRREIGDRYGEAYNLQIIGEVQAGMGELDRSRETLHRALKCSEEVGNKEVLRRSHIALARLYLQTDQYNKVEQHLKAAFALAEELGSKQGWAEALLIQARWEGAKGKIDDHAFEESINIFKQLNIPFALASAYYHYAEAMIRNGEKDRDKVARCLESAEEIFRKMGAERWLKQIEQLKG</sequence>
<evidence type="ECO:0000313" key="3">
    <source>
        <dbReference type="Proteomes" id="UP000268469"/>
    </source>
</evidence>
<dbReference type="InterPro" id="IPR011990">
    <property type="entry name" value="TPR-like_helical_dom_sf"/>
</dbReference>
<dbReference type="EMBL" id="QNBE01000087">
    <property type="protein sequence ID" value="RKX69393.1"/>
    <property type="molecule type" value="Genomic_DNA"/>
</dbReference>